<dbReference type="AlphaFoldDB" id="A0AAN6M0I0"/>
<accession>A0AAN6M0I0</accession>
<proteinExistence type="predicted"/>
<keyword evidence="2" id="KW-1185">Reference proteome</keyword>
<name>A0AAN6M0I0_9PLEO</name>
<dbReference type="Proteomes" id="UP001280581">
    <property type="component" value="Unassembled WGS sequence"/>
</dbReference>
<gene>
    <name evidence="1" type="ORF">GRF29_77g1998791</name>
</gene>
<evidence type="ECO:0000313" key="1">
    <source>
        <dbReference type="EMBL" id="KAK3208785.1"/>
    </source>
</evidence>
<sequence length="277" mass="31800">MADLDMMDVASSDAMHETGEPAPASAHVFSFLRLPRELRDQIYNYTFALTDDRGDRALRIERRHLKHFIPSAASILLLLHHEYFLLNRQVAREALDALCKNHTVFLSCGPYVLKQVLSRIEDSGGPGKQLLRRIKKIELDWVTFPNLRIYPPERSEGKDEWWWENDTHEVDVDYVRGAQYNGHYDEHDYEGGFYDDNFYEAEDNSLYPPWPRRNAPAPAIASSNDPFGFSTHYPFADPLRQPAHDVASANDIDTKLDLLISLEVTPSSNTSPRRPSL</sequence>
<reference evidence="1 2" key="1">
    <citation type="submission" date="2021-02" db="EMBL/GenBank/DDBJ databases">
        <title>Genome assembly of Pseudopithomyces chartarum.</title>
        <authorList>
            <person name="Jauregui R."/>
            <person name="Singh J."/>
            <person name="Voisey C."/>
        </authorList>
    </citation>
    <scope>NUCLEOTIDE SEQUENCE [LARGE SCALE GENOMIC DNA]</scope>
    <source>
        <strain evidence="1 2">AGR01</strain>
    </source>
</reference>
<dbReference type="EMBL" id="WVTA01000007">
    <property type="protein sequence ID" value="KAK3208785.1"/>
    <property type="molecule type" value="Genomic_DNA"/>
</dbReference>
<comment type="caution">
    <text evidence="1">The sequence shown here is derived from an EMBL/GenBank/DDBJ whole genome shotgun (WGS) entry which is preliminary data.</text>
</comment>
<protein>
    <submittedName>
        <fullName evidence="1">Uncharacterized protein</fullName>
    </submittedName>
</protein>
<organism evidence="1 2">
    <name type="scientific">Pseudopithomyces chartarum</name>
    <dbReference type="NCBI Taxonomy" id="1892770"/>
    <lineage>
        <taxon>Eukaryota</taxon>
        <taxon>Fungi</taxon>
        <taxon>Dikarya</taxon>
        <taxon>Ascomycota</taxon>
        <taxon>Pezizomycotina</taxon>
        <taxon>Dothideomycetes</taxon>
        <taxon>Pleosporomycetidae</taxon>
        <taxon>Pleosporales</taxon>
        <taxon>Massarineae</taxon>
        <taxon>Didymosphaeriaceae</taxon>
        <taxon>Pseudopithomyces</taxon>
    </lineage>
</organism>
<evidence type="ECO:0000313" key="2">
    <source>
        <dbReference type="Proteomes" id="UP001280581"/>
    </source>
</evidence>